<accession>A0ABU3EQG3</accession>
<dbReference type="PANTHER" id="PTHR43236:SF1">
    <property type="entry name" value="BLL7220 PROTEIN"/>
    <property type="match status" value="1"/>
</dbReference>
<dbReference type="InterPro" id="IPR052345">
    <property type="entry name" value="Rad_response_metalloprotease"/>
</dbReference>
<organism evidence="2 3">
    <name type="scientific">Enterococcus dongliensis</name>
    <dbReference type="NCBI Taxonomy" id="2559925"/>
    <lineage>
        <taxon>Bacteria</taxon>
        <taxon>Bacillati</taxon>
        <taxon>Bacillota</taxon>
        <taxon>Bacilli</taxon>
        <taxon>Lactobacillales</taxon>
        <taxon>Enterococcaceae</taxon>
        <taxon>Enterococcus</taxon>
    </lineage>
</organism>
<feature type="domain" description="IrrE N-terminal-like" evidence="1">
    <location>
        <begin position="26"/>
        <end position="116"/>
    </location>
</feature>
<dbReference type="Pfam" id="PF06114">
    <property type="entry name" value="Peptidase_M78"/>
    <property type="match status" value="1"/>
</dbReference>
<dbReference type="Proteomes" id="UP001256547">
    <property type="component" value="Unassembled WGS sequence"/>
</dbReference>
<dbReference type="EMBL" id="JARPYR010000015">
    <property type="protein sequence ID" value="MDT2597095.1"/>
    <property type="molecule type" value="Genomic_DNA"/>
</dbReference>
<sequence length="144" mass="16744">MELPIVDEKINKLISNNETRDPFQIAKALGIFVVEEDLGEIYGYYNRANRIKMIHINSRLDELNKRTTAAHELGHAVLHQNENTPMLSKATIVSELKIEKEANYFATNLILDKEKYFDESNCENACIYRMLNHYGLPEHFARFI</sequence>
<dbReference type="PANTHER" id="PTHR43236">
    <property type="entry name" value="ANTITOXIN HIGA1"/>
    <property type="match status" value="1"/>
</dbReference>
<reference evidence="2 3" key="1">
    <citation type="submission" date="2023-03" db="EMBL/GenBank/DDBJ databases">
        <authorList>
            <person name="Shen W."/>
            <person name="Cai J."/>
        </authorList>
    </citation>
    <scope>NUCLEOTIDE SEQUENCE [LARGE SCALE GENOMIC DNA]</scope>
    <source>
        <strain evidence="2 3">P72-2</strain>
    </source>
</reference>
<keyword evidence="3" id="KW-1185">Reference proteome</keyword>
<proteinExistence type="predicted"/>
<protein>
    <submittedName>
        <fullName evidence="2">Zinc metallopeptidase</fullName>
    </submittedName>
</protein>
<gene>
    <name evidence="2" type="ORF">P7D39_08775</name>
</gene>
<evidence type="ECO:0000313" key="3">
    <source>
        <dbReference type="Proteomes" id="UP001256547"/>
    </source>
</evidence>
<comment type="caution">
    <text evidence="2">The sequence shown here is derived from an EMBL/GenBank/DDBJ whole genome shotgun (WGS) entry which is preliminary data.</text>
</comment>
<dbReference type="Gene3D" id="1.10.10.2910">
    <property type="match status" value="1"/>
</dbReference>
<evidence type="ECO:0000259" key="1">
    <source>
        <dbReference type="Pfam" id="PF06114"/>
    </source>
</evidence>
<name>A0ABU3EQG3_9ENTE</name>
<dbReference type="RefSeq" id="WP_311859686.1">
    <property type="nucleotide sequence ID" value="NZ_JARPYR010000015.1"/>
</dbReference>
<evidence type="ECO:0000313" key="2">
    <source>
        <dbReference type="EMBL" id="MDT2597095.1"/>
    </source>
</evidence>
<dbReference type="InterPro" id="IPR010359">
    <property type="entry name" value="IrrE_HExxH"/>
</dbReference>